<dbReference type="PANTHER" id="PTHR32347">
    <property type="entry name" value="EFFLUX SYSTEM COMPONENT YKNX-RELATED"/>
    <property type="match status" value="1"/>
</dbReference>
<keyword evidence="5" id="KW-1185">Reference proteome</keyword>
<feature type="coiled-coil region" evidence="3">
    <location>
        <begin position="209"/>
        <end position="236"/>
    </location>
</feature>
<evidence type="ECO:0000256" key="1">
    <source>
        <dbReference type="ARBA" id="ARBA00004196"/>
    </source>
</evidence>
<evidence type="ECO:0000313" key="5">
    <source>
        <dbReference type="Proteomes" id="UP001215231"/>
    </source>
</evidence>
<dbReference type="InterPro" id="IPR050465">
    <property type="entry name" value="UPF0194_transport"/>
</dbReference>
<comment type="subcellular location">
    <subcellularLocation>
        <location evidence="1">Cell envelope</location>
    </subcellularLocation>
</comment>
<sequence length="419" mass="46062">MDTIKIKKKTTSFYKNKYILAAGLFGLLVLLAILAKQSGSSVSVLRNDILVEQVQQGDLAVLIEGYGNLTSDKQQLITTLTRATVKEIVLKPGAHVSADSVIVRLENPELIQAVENAEQELNQTQANLRQLKLTNQRERLNESASLAEITALYETATLKRQAEEKLVKQGIVSQLTFQESQLNEQQLKKRIAIATERNGQLRLVHQEAINIQQERVKQQQGQLNIARDRLARLEVKAGFDGVLQRLSVELGQSLDAGQEIALIGSVTDLIALIRVPQSQAQQIVVGQSAIIDTRRDKITGTVARIDPIVENNTVNIEIALPPDLPASARPQLKVDGVIVADTLKNATYIKRPANVKANNIGKLYRLDQQQENARLQAVTFGHQAGRFIQILSGAKAGEQFIVSDLSNLSKSTDALSIKS</sequence>
<accession>A0ABY7VKJ1</accession>
<dbReference type="Gene3D" id="1.10.287.470">
    <property type="entry name" value="Helix hairpin bin"/>
    <property type="match status" value="1"/>
</dbReference>
<feature type="coiled-coil region" evidence="3">
    <location>
        <begin position="107"/>
        <end position="141"/>
    </location>
</feature>
<dbReference type="Gene3D" id="2.40.30.170">
    <property type="match status" value="1"/>
</dbReference>
<dbReference type="PANTHER" id="PTHR32347:SF23">
    <property type="entry name" value="BLL5650 PROTEIN"/>
    <property type="match status" value="1"/>
</dbReference>
<gene>
    <name evidence="4" type="ORF">H3N35_08370</name>
</gene>
<proteinExistence type="predicted"/>
<keyword evidence="2 3" id="KW-0175">Coiled coil</keyword>
<reference evidence="4 5" key="1">
    <citation type="journal article" date="2022" name="Mar. Drugs">
        <title>Bioassay-Guided Fractionation Leads to the Detection of Cholic Acid Generated by the Rare Thalassomonas sp.</title>
        <authorList>
            <person name="Pheiffer F."/>
            <person name="Schneider Y.K."/>
            <person name="Hansen E.H."/>
            <person name="Andersen J.H."/>
            <person name="Isaksson J."/>
            <person name="Busche T."/>
            <person name="R C."/>
            <person name="Kalinowski J."/>
            <person name="Zyl L.V."/>
            <person name="Trindade M."/>
        </authorList>
    </citation>
    <scope>NUCLEOTIDE SEQUENCE [LARGE SCALE GENOMIC DNA]</scope>
    <source>
        <strain evidence="4 5">A5K-61T</strain>
    </source>
</reference>
<dbReference type="Proteomes" id="UP001215231">
    <property type="component" value="Chromosome"/>
</dbReference>
<protein>
    <submittedName>
        <fullName evidence="4">Efflux RND transporter periplasmic adaptor subunit</fullName>
    </submittedName>
</protein>
<evidence type="ECO:0000256" key="3">
    <source>
        <dbReference type="SAM" id="Coils"/>
    </source>
</evidence>
<evidence type="ECO:0000313" key="4">
    <source>
        <dbReference type="EMBL" id="WDE13433.1"/>
    </source>
</evidence>
<evidence type="ECO:0000256" key="2">
    <source>
        <dbReference type="ARBA" id="ARBA00023054"/>
    </source>
</evidence>
<dbReference type="RefSeq" id="WP_274053807.1">
    <property type="nucleotide sequence ID" value="NZ_CP059693.1"/>
</dbReference>
<organism evidence="4 5">
    <name type="scientific">Thalassomonas haliotis</name>
    <dbReference type="NCBI Taxonomy" id="485448"/>
    <lineage>
        <taxon>Bacteria</taxon>
        <taxon>Pseudomonadati</taxon>
        <taxon>Pseudomonadota</taxon>
        <taxon>Gammaproteobacteria</taxon>
        <taxon>Alteromonadales</taxon>
        <taxon>Colwelliaceae</taxon>
        <taxon>Thalassomonas</taxon>
    </lineage>
</organism>
<dbReference type="EMBL" id="CP059693">
    <property type="protein sequence ID" value="WDE13433.1"/>
    <property type="molecule type" value="Genomic_DNA"/>
</dbReference>
<name>A0ABY7VKJ1_9GAMM</name>
<dbReference type="Gene3D" id="2.40.50.100">
    <property type="match status" value="1"/>
</dbReference>